<evidence type="ECO:0000256" key="1">
    <source>
        <dbReference type="ARBA" id="ARBA00001974"/>
    </source>
</evidence>
<sequence>MTPVTRHIPLFTLEGVPDAEVSTHPFTTADGLGLDMLRFRRGESDDIVLVIHGLTTSSDMFIMPEHENLVRYLLDNGFPEVWTLDYRMSNRHPYNRSMHRFTLDDIALYDHPAALETLRHVVGERRVHVICHCLGAVSFTMSLFGGAVSGVRSVIANSAALTPRVPAWSRAKLTFAPTLVEYVLGFPYLDPSWHNEPLLSRGRIFSQVVSLFHPECDEPACHMLSLMWGTGWPALYAHDKLHPVTHRRSGDLYGPTGLNYYRHVLKMVRAGRAVKYDTRNPRYDALPRDYLADAASIDTPMLLTTGDRNHVFADSNVVCHERLQAVVPGRHELAVFPGYGHQDIFMGQHAHQDVFPYMIDFLKRHMG</sequence>
<dbReference type="InterPro" id="IPR029058">
    <property type="entry name" value="AB_hydrolase_fold"/>
</dbReference>
<dbReference type="Pfam" id="PF00561">
    <property type="entry name" value="Abhydrolase_1"/>
    <property type="match status" value="1"/>
</dbReference>
<dbReference type="RefSeq" id="WP_204066359.1">
    <property type="nucleotide sequence ID" value="NZ_BOOJ01000039.1"/>
</dbReference>
<dbReference type="EMBL" id="BOOJ01000039">
    <property type="protein sequence ID" value="GIH94221.1"/>
    <property type="molecule type" value="Genomic_DNA"/>
</dbReference>
<dbReference type="AlphaFoldDB" id="A0A8J3SKF2"/>
<keyword evidence="4" id="KW-0274">FAD</keyword>
<reference evidence="7 8" key="1">
    <citation type="submission" date="2021-01" db="EMBL/GenBank/DDBJ databases">
        <title>Whole genome shotgun sequence of Planobispora siamensis NBRC 107568.</title>
        <authorList>
            <person name="Komaki H."/>
            <person name="Tamura T."/>
        </authorList>
    </citation>
    <scope>NUCLEOTIDE SEQUENCE [LARGE SCALE GENOMIC DNA]</scope>
    <source>
        <strain evidence="7 8">NBRC 107568</strain>
    </source>
</reference>
<comment type="cofactor">
    <cofactor evidence="1">
        <name>FAD</name>
        <dbReference type="ChEBI" id="CHEBI:57692"/>
    </cofactor>
</comment>
<dbReference type="InterPro" id="IPR000073">
    <property type="entry name" value="AB_hydrolase_1"/>
</dbReference>
<evidence type="ECO:0000256" key="3">
    <source>
        <dbReference type="ARBA" id="ARBA00022630"/>
    </source>
</evidence>
<evidence type="ECO:0000313" key="7">
    <source>
        <dbReference type="EMBL" id="GIH94221.1"/>
    </source>
</evidence>
<comment type="caution">
    <text evidence="7">The sequence shown here is derived from an EMBL/GenBank/DDBJ whole genome shotgun (WGS) entry which is preliminary data.</text>
</comment>
<dbReference type="SUPFAM" id="SSF53474">
    <property type="entry name" value="alpha/beta-Hydrolases"/>
    <property type="match status" value="1"/>
</dbReference>
<evidence type="ECO:0000256" key="2">
    <source>
        <dbReference type="ARBA" id="ARBA00010790"/>
    </source>
</evidence>
<feature type="domain" description="AB hydrolase-1" evidence="6">
    <location>
        <begin position="47"/>
        <end position="343"/>
    </location>
</feature>
<evidence type="ECO:0000256" key="5">
    <source>
        <dbReference type="ARBA" id="ARBA00023002"/>
    </source>
</evidence>
<protein>
    <recommendedName>
        <fullName evidence="6">AB hydrolase-1 domain-containing protein</fullName>
    </recommendedName>
</protein>
<keyword evidence="8" id="KW-1185">Reference proteome</keyword>
<evidence type="ECO:0000313" key="8">
    <source>
        <dbReference type="Proteomes" id="UP000619788"/>
    </source>
</evidence>
<dbReference type="PANTHER" id="PTHR47470">
    <property type="entry name" value="CHOLESTEROL OXIDASE"/>
    <property type="match status" value="1"/>
</dbReference>
<comment type="similarity">
    <text evidence="2">Belongs to the GMC oxidoreductase family.</text>
</comment>
<keyword evidence="5" id="KW-0560">Oxidoreductase</keyword>
<dbReference type="PANTHER" id="PTHR47470:SF1">
    <property type="entry name" value="FAD-DEPENDENT OXIDOREDUCTASE 2 FAD BINDING DOMAIN-CONTAINING PROTEIN"/>
    <property type="match status" value="1"/>
</dbReference>
<keyword evidence="3" id="KW-0285">Flavoprotein</keyword>
<evidence type="ECO:0000259" key="6">
    <source>
        <dbReference type="Pfam" id="PF00561"/>
    </source>
</evidence>
<dbReference type="Gene3D" id="3.40.50.1820">
    <property type="entry name" value="alpha/beta hydrolase"/>
    <property type="match status" value="1"/>
</dbReference>
<dbReference type="InterPro" id="IPR052542">
    <property type="entry name" value="Cholesterol_Oxidase"/>
</dbReference>
<evidence type="ECO:0000256" key="4">
    <source>
        <dbReference type="ARBA" id="ARBA00022827"/>
    </source>
</evidence>
<name>A0A8J3SKF2_9ACTN</name>
<proteinExistence type="inferred from homology"/>
<dbReference type="GO" id="GO:0016491">
    <property type="term" value="F:oxidoreductase activity"/>
    <property type="evidence" value="ECO:0007669"/>
    <property type="project" value="UniProtKB-KW"/>
</dbReference>
<dbReference type="Proteomes" id="UP000619788">
    <property type="component" value="Unassembled WGS sequence"/>
</dbReference>
<organism evidence="7 8">
    <name type="scientific">Planobispora siamensis</name>
    <dbReference type="NCBI Taxonomy" id="936338"/>
    <lineage>
        <taxon>Bacteria</taxon>
        <taxon>Bacillati</taxon>
        <taxon>Actinomycetota</taxon>
        <taxon>Actinomycetes</taxon>
        <taxon>Streptosporangiales</taxon>
        <taxon>Streptosporangiaceae</taxon>
        <taxon>Planobispora</taxon>
    </lineage>
</organism>
<gene>
    <name evidence="7" type="ORF">Psi01_48510</name>
</gene>
<accession>A0A8J3SKF2</accession>